<comment type="subcellular location">
    <subcellularLocation>
        <location evidence="1">Cell membrane</location>
        <topology evidence="1">Multi-pass membrane protein</topology>
    </subcellularLocation>
</comment>
<keyword evidence="8" id="KW-1185">Reference proteome</keyword>
<feature type="transmembrane region" description="Helical" evidence="6">
    <location>
        <begin position="43"/>
        <end position="67"/>
    </location>
</feature>
<dbReference type="Proteomes" id="UP000033633">
    <property type="component" value="Unassembled WGS sequence"/>
</dbReference>
<evidence type="ECO:0000256" key="4">
    <source>
        <dbReference type="ARBA" id="ARBA00022989"/>
    </source>
</evidence>
<feature type="transmembrane region" description="Helical" evidence="6">
    <location>
        <begin position="192"/>
        <end position="210"/>
    </location>
</feature>
<dbReference type="EMBL" id="JWYV01000002">
    <property type="protein sequence ID" value="KKD00984.1"/>
    <property type="molecule type" value="Genomic_DNA"/>
</dbReference>
<feature type="transmembrane region" description="Helical" evidence="6">
    <location>
        <begin position="73"/>
        <end position="91"/>
    </location>
</feature>
<comment type="caution">
    <text evidence="7">The sequence shown here is derived from an EMBL/GenBank/DDBJ whole genome shotgun (WGS) entry which is preliminary data.</text>
</comment>
<dbReference type="PATRIC" id="fig|265726.11.peg.2191"/>
<gene>
    <name evidence="7" type="ORF">KY46_04160</name>
</gene>
<keyword evidence="4 6" id="KW-1133">Transmembrane helix</keyword>
<keyword evidence="3 6" id="KW-0812">Transmembrane</keyword>
<keyword evidence="5 6" id="KW-0472">Membrane</keyword>
<evidence type="ECO:0000256" key="2">
    <source>
        <dbReference type="ARBA" id="ARBA00022475"/>
    </source>
</evidence>
<proteinExistence type="predicted"/>
<evidence type="ECO:0000256" key="5">
    <source>
        <dbReference type="ARBA" id="ARBA00023136"/>
    </source>
</evidence>
<dbReference type="PANTHER" id="PTHR30086">
    <property type="entry name" value="ARGININE EXPORTER PROTEIN ARGO"/>
    <property type="match status" value="1"/>
</dbReference>
<dbReference type="Pfam" id="PF01810">
    <property type="entry name" value="LysE"/>
    <property type="match status" value="1"/>
</dbReference>
<feature type="transmembrane region" description="Helical" evidence="6">
    <location>
        <begin position="12"/>
        <end position="31"/>
    </location>
</feature>
<dbReference type="AlphaFoldDB" id="A0A0F5VFS7"/>
<sequence length="211" mass="23319">MFSEYWPEFISLALIHFMAVVAPGPDFVMTVRQSLRFGRRHGILTAFGIGAGLSVHVLYTLLGVSAIMHTSEWLLIAAKLLGAAYLVYLGVQLCRSKPATSDAPMVDTTPESGHQTLRRAFGIGFLTNATNPKATLFFLAIITNVVSLDTPLTIQIFYGVWMCAVTALWFVLVSLLFSAEKARLWFHRQMHVIERSLGVVLIAFAARLAFV</sequence>
<dbReference type="GO" id="GO:0015171">
    <property type="term" value="F:amino acid transmembrane transporter activity"/>
    <property type="evidence" value="ECO:0007669"/>
    <property type="project" value="TreeGrafter"/>
</dbReference>
<reference evidence="7 8" key="1">
    <citation type="submission" date="2014-12" db="EMBL/GenBank/DDBJ databases">
        <title>Mercury Reductase activity and rhizosphere competence traits in the genome of root associated Photobacterium halotolerans MELD1.</title>
        <authorList>
            <person name="Mathew D.C."/>
            <person name="Huang C.-C."/>
        </authorList>
    </citation>
    <scope>NUCLEOTIDE SEQUENCE [LARGE SCALE GENOMIC DNA]</scope>
    <source>
        <strain evidence="7 8">MELD1</strain>
    </source>
</reference>
<evidence type="ECO:0000313" key="7">
    <source>
        <dbReference type="EMBL" id="KKD00984.1"/>
    </source>
</evidence>
<dbReference type="OrthoDB" id="9804822at2"/>
<dbReference type="InterPro" id="IPR001123">
    <property type="entry name" value="LeuE-type"/>
</dbReference>
<protein>
    <submittedName>
        <fullName evidence="7">Lysine transporter LysE</fullName>
    </submittedName>
</protein>
<dbReference type="STRING" id="265726.KY46_04160"/>
<evidence type="ECO:0000256" key="1">
    <source>
        <dbReference type="ARBA" id="ARBA00004651"/>
    </source>
</evidence>
<dbReference type="PANTHER" id="PTHR30086:SF20">
    <property type="entry name" value="ARGININE EXPORTER PROTEIN ARGO-RELATED"/>
    <property type="match status" value="1"/>
</dbReference>
<organism evidence="7 8">
    <name type="scientific">Photobacterium halotolerans</name>
    <dbReference type="NCBI Taxonomy" id="265726"/>
    <lineage>
        <taxon>Bacteria</taxon>
        <taxon>Pseudomonadati</taxon>
        <taxon>Pseudomonadota</taxon>
        <taxon>Gammaproteobacteria</taxon>
        <taxon>Vibrionales</taxon>
        <taxon>Vibrionaceae</taxon>
        <taxon>Photobacterium</taxon>
    </lineage>
</organism>
<dbReference type="RefSeq" id="WP_046219352.1">
    <property type="nucleotide sequence ID" value="NZ_JWYV01000002.1"/>
</dbReference>
<name>A0A0F5VFS7_9GAMM</name>
<accession>A0A0F5VFS7</accession>
<evidence type="ECO:0000256" key="3">
    <source>
        <dbReference type="ARBA" id="ARBA00022692"/>
    </source>
</evidence>
<evidence type="ECO:0000313" key="8">
    <source>
        <dbReference type="Proteomes" id="UP000033633"/>
    </source>
</evidence>
<dbReference type="GO" id="GO:0005886">
    <property type="term" value="C:plasma membrane"/>
    <property type="evidence" value="ECO:0007669"/>
    <property type="project" value="UniProtKB-SubCell"/>
</dbReference>
<evidence type="ECO:0000256" key="6">
    <source>
        <dbReference type="SAM" id="Phobius"/>
    </source>
</evidence>
<feature type="transmembrane region" description="Helical" evidence="6">
    <location>
        <begin position="158"/>
        <end position="180"/>
    </location>
</feature>
<dbReference type="PIRSF" id="PIRSF006324">
    <property type="entry name" value="LeuE"/>
    <property type="match status" value="1"/>
</dbReference>
<keyword evidence="2" id="KW-1003">Cell membrane</keyword>